<dbReference type="EMBL" id="CAXDID020000576">
    <property type="protein sequence ID" value="CAL6104025.1"/>
    <property type="molecule type" value="Genomic_DNA"/>
</dbReference>
<sequence>MEVEDVLQNAQAVTQVKSQKPKMRRVRKQIHQSDDDLTSAYQISTPVLVQQAQNSIDIITQQRLEKFANLVQLKQLTSANTQNDTNAQSQLLKGLKQRQLSSKQLMQKQQKQEEVDCITIIQKVFRML</sequence>
<evidence type="ECO:0000313" key="3">
    <source>
        <dbReference type="Proteomes" id="UP001642409"/>
    </source>
</evidence>
<comment type="caution">
    <text evidence="1">The sequence shown here is derived from an EMBL/GenBank/DDBJ whole genome shotgun (WGS) entry which is preliminary data.</text>
</comment>
<proteinExistence type="predicted"/>
<dbReference type="Proteomes" id="UP001642409">
    <property type="component" value="Unassembled WGS sequence"/>
</dbReference>
<name>A0AA86N827_9EUKA</name>
<organism evidence="1">
    <name type="scientific">Hexamita inflata</name>
    <dbReference type="NCBI Taxonomy" id="28002"/>
    <lineage>
        <taxon>Eukaryota</taxon>
        <taxon>Metamonada</taxon>
        <taxon>Diplomonadida</taxon>
        <taxon>Hexamitidae</taxon>
        <taxon>Hexamitinae</taxon>
        <taxon>Hexamita</taxon>
    </lineage>
</organism>
<evidence type="ECO:0000313" key="2">
    <source>
        <dbReference type="EMBL" id="CAL6104025.1"/>
    </source>
</evidence>
<evidence type="ECO:0000313" key="1">
    <source>
        <dbReference type="EMBL" id="CAI9914642.1"/>
    </source>
</evidence>
<gene>
    <name evidence="1" type="ORF">HINF_LOCUS2287</name>
    <name evidence="2" type="ORF">HINF_LOCUS72512</name>
</gene>
<protein>
    <submittedName>
        <fullName evidence="2">Hypothetical_protein</fullName>
    </submittedName>
</protein>
<dbReference type="EMBL" id="CATOUU010000055">
    <property type="protein sequence ID" value="CAI9914642.1"/>
    <property type="molecule type" value="Genomic_DNA"/>
</dbReference>
<reference evidence="1" key="1">
    <citation type="submission" date="2023-06" db="EMBL/GenBank/DDBJ databases">
        <authorList>
            <person name="Kurt Z."/>
        </authorList>
    </citation>
    <scope>NUCLEOTIDE SEQUENCE</scope>
</reference>
<reference evidence="2 3" key="2">
    <citation type="submission" date="2024-07" db="EMBL/GenBank/DDBJ databases">
        <authorList>
            <person name="Akdeniz Z."/>
        </authorList>
    </citation>
    <scope>NUCLEOTIDE SEQUENCE [LARGE SCALE GENOMIC DNA]</scope>
</reference>
<dbReference type="AlphaFoldDB" id="A0AA86N827"/>
<keyword evidence="3" id="KW-1185">Reference proteome</keyword>
<accession>A0AA86N827</accession>